<dbReference type="PANTHER" id="PTHR40254:SF1">
    <property type="entry name" value="BLR0577 PROTEIN"/>
    <property type="match status" value="1"/>
</dbReference>
<reference evidence="2" key="2">
    <citation type="submission" date="2023-07" db="EMBL/GenBank/DDBJ databases">
        <authorList>
            <person name="Shen H."/>
        </authorList>
    </citation>
    <scope>NUCLEOTIDE SEQUENCE</scope>
    <source>
        <strain evidence="2">TNR-22</strain>
    </source>
</reference>
<dbReference type="Gene3D" id="3.50.50.60">
    <property type="entry name" value="FAD/NAD(P)-binding domain"/>
    <property type="match status" value="1"/>
</dbReference>
<protein>
    <submittedName>
        <fullName evidence="2">FAD/NAD(P)-binding protein</fullName>
    </submittedName>
</protein>
<gene>
    <name evidence="2" type="ORF">Q4481_20440</name>
</gene>
<dbReference type="Proteomes" id="UP001174932">
    <property type="component" value="Unassembled WGS sequence"/>
</dbReference>
<dbReference type="Pfam" id="PF13454">
    <property type="entry name" value="NAD_binding_9"/>
    <property type="match status" value="1"/>
</dbReference>
<dbReference type="InterPro" id="IPR052189">
    <property type="entry name" value="L-asp_N-monooxygenase_NS-form"/>
</dbReference>
<evidence type="ECO:0000259" key="1">
    <source>
        <dbReference type="Pfam" id="PF13454"/>
    </source>
</evidence>
<feature type="domain" description="FAD-dependent urate hydroxylase HpyO/Asp monooxygenase CreE-like FAD/NAD(P)-binding" evidence="1">
    <location>
        <begin position="45"/>
        <end position="195"/>
    </location>
</feature>
<evidence type="ECO:0000313" key="2">
    <source>
        <dbReference type="EMBL" id="MDO6966327.1"/>
    </source>
</evidence>
<proteinExistence type="predicted"/>
<dbReference type="InterPro" id="IPR038732">
    <property type="entry name" value="HpyO/CreE_NAD-binding"/>
</dbReference>
<name>A0ABT8YRI4_9HYPH</name>
<sequence>MTMSQNPHPAIDLQSHDVNLKPRNLTEATRPHPVSASQTTTDWIAVIGGGFTGAATAWNLVSTDPSIHVLVFEPRTKLGAGLAYDTQDPIHRINVPASRMSLDPDRPQDFADWLHDRFYAEQDPDAMLPDGSLFPRRAAFGDYVAARLEPYLSAGRIVHVKARVSSLHRTEDHWTIESDGGNHFQASEVVIATSHPTPSPPRLLHSMLEGHPRFVPDATVAGALDVIRPTDAALLVGNGLTSADVIASLLARGHTGPITSISRRGLRSRGHSPVQQDLHGDFVSRPIRSARLLARRVREAIDQAALFGVSWHAVLDAARAQGSEIWSNLSVEERRRLVRHLRPFWDVHRFRIAPQIERALAVATERGQLVTLAASVAAVTYQGAKIRIALKRARAGGTLIRDFDAVVVTTGPAHDAIIASQPYLAALEAEGLVAQDPLRLGLWCDANAHILDRSGHPVEGLYVAGPLARGTFGELMGLPQVSDHAHAVAIEILAARSLKTASRRQSADS</sequence>
<reference evidence="2" key="1">
    <citation type="journal article" date="2015" name="Int. J. Syst. Evol. Microbiol.">
        <title>Rhizobium alvei sp. nov., isolated from a freshwater river.</title>
        <authorList>
            <person name="Sheu S.Y."/>
            <person name="Huang H.W."/>
            <person name="Young C.C."/>
            <person name="Chen W.M."/>
        </authorList>
    </citation>
    <scope>NUCLEOTIDE SEQUENCE</scope>
    <source>
        <strain evidence="2">TNR-22</strain>
    </source>
</reference>
<accession>A0ABT8YRI4</accession>
<organism evidence="2 3">
    <name type="scientific">Rhizobium alvei</name>
    <dbReference type="NCBI Taxonomy" id="1132659"/>
    <lineage>
        <taxon>Bacteria</taxon>
        <taxon>Pseudomonadati</taxon>
        <taxon>Pseudomonadota</taxon>
        <taxon>Alphaproteobacteria</taxon>
        <taxon>Hyphomicrobiales</taxon>
        <taxon>Rhizobiaceae</taxon>
        <taxon>Rhizobium/Agrobacterium group</taxon>
        <taxon>Rhizobium</taxon>
    </lineage>
</organism>
<dbReference type="SUPFAM" id="SSF51905">
    <property type="entry name" value="FAD/NAD(P)-binding domain"/>
    <property type="match status" value="2"/>
</dbReference>
<keyword evidence="3" id="KW-1185">Reference proteome</keyword>
<dbReference type="InterPro" id="IPR036188">
    <property type="entry name" value="FAD/NAD-bd_sf"/>
</dbReference>
<evidence type="ECO:0000313" key="3">
    <source>
        <dbReference type="Proteomes" id="UP001174932"/>
    </source>
</evidence>
<comment type="caution">
    <text evidence="2">The sequence shown here is derived from an EMBL/GenBank/DDBJ whole genome shotgun (WGS) entry which is preliminary data.</text>
</comment>
<dbReference type="RefSeq" id="WP_304378252.1">
    <property type="nucleotide sequence ID" value="NZ_JAUOZU010000017.1"/>
</dbReference>
<dbReference type="EMBL" id="JAUOZU010000017">
    <property type="protein sequence ID" value="MDO6966327.1"/>
    <property type="molecule type" value="Genomic_DNA"/>
</dbReference>
<dbReference type="PANTHER" id="PTHR40254">
    <property type="entry name" value="BLR0577 PROTEIN"/>
    <property type="match status" value="1"/>
</dbReference>